<accession>A0ABD4TMI0</accession>
<dbReference type="EC" id="2.1.1.245" evidence="9"/>
<evidence type="ECO:0000256" key="1">
    <source>
        <dbReference type="ARBA" id="ARBA00022485"/>
    </source>
</evidence>
<dbReference type="SUPFAM" id="SSF51717">
    <property type="entry name" value="Dihydropteroate synthetase-like"/>
    <property type="match status" value="1"/>
</dbReference>
<keyword evidence="4 9" id="KW-0479">Metal-binding</keyword>
<evidence type="ECO:0000313" key="13">
    <source>
        <dbReference type="EMBL" id="MCQ1539409.1"/>
    </source>
</evidence>
<evidence type="ECO:0000256" key="7">
    <source>
        <dbReference type="ARBA" id="ARBA00023014"/>
    </source>
</evidence>
<feature type="binding site" evidence="10">
    <location>
        <begin position="397"/>
        <end position="400"/>
    </location>
    <ligand>
        <name>5-methoxybenzimidazolylcob(I)amide</name>
        <dbReference type="ChEBI" id="CHEBI:157765"/>
    </ligand>
</feature>
<evidence type="ECO:0000256" key="2">
    <source>
        <dbReference type="ARBA" id="ARBA00022603"/>
    </source>
</evidence>
<dbReference type="PANTHER" id="PTHR36214:SF3">
    <property type="entry name" value="ACETYL-COA DECARBONYLASE_SYNTHASE COMPLEX SUBUNIT GAMMA"/>
    <property type="match status" value="1"/>
</dbReference>
<dbReference type="RefSeq" id="WP_255333377.1">
    <property type="nucleotide sequence ID" value="NZ_VOTZ01000028.1"/>
</dbReference>
<dbReference type="EMBL" id="VOTZ01000028">
    <property type="protein sequence ID" value="MCQ1539409.1"/>
    <property type="molecule type" value="Genomic_DNA"/>
</dbReference>
<dbReference type="Proteomes" id="UP001524383">
    <property type="component" value="Unassembled WGS sequence"/>
</dbReference>
<evidence type="ECO:0000256" key="8">
    <source>
        <dbReference type="ARBA" id="ARBA00023285"/>
    </source>
</evidence>
<dbReference type="GO" id="GO:0032259">
    <property type="term" value="P:methylation"/>
    <property type="evidence" value="ECO:0007669"/>
    <property type="project" value="UniProtKB-KW"/>
</dbReference>
<evidence type="ECO:0000256" key="9">
    <source>
        <dbReference type="HAMAP-Rule" id="MF_01136"/>
    </source>
</evidence>
<dbReference type="InterPro" id="IPR007202">
    <property type="entry name" value="4Fe-4S_dom"/>
</dbReference>
<dbReference type="PROSITE" id="PS51656">
    <property type="entry name" value="4FE4S"/>
    <property type="match status" value="1"/>
</dbReference>
<dbReference type="GO" id="GO:0008168">
    <property type="term" value="F:methyltransferase activity"/>
    <property type="evidence" value="ECO:0007669"/>
    <property type="project" value="UniProtKB-UniRule"/>
</dbReference>
<feature type="domain" description="4Fe-4S" evidence="12">
    <location>
        <begin position="4"/>
        <end position="68"/>
    </location>
</feature>
<dbReference type="InterPro" id="IPR016218">
    <property type="entry name" value="AcylCoA_decarb/synth_gsu"/>
</dbReference>
<dbReference type="GO" id="GO:0005506">
    <property type="term" value="F:iron ion binding"/>
    <property type="evidence" value="ECO:0007669"/>
    <property type="project" value="UniProtKB-UniRule"/>
</dbReference>
<dbReference type="InterPro" id="IPR011005">
    <property type="entry name" value="Dihydropteroate_synth-like_sf"/>
</dbReference>
<dbReference type="Pfam" id="PF04060">
    <property type="entry name" value="FeS"/>
    <property type="match status" value="1"/>
</dbReference>
<evidence type="ECO:0000259" key="12">
    <source>
        <dbReference type="PROSITE" id="PS51656"/>
    </source>
</evidence>
<dbReference type="Gene3D" id="1.10.15.40">
    <property type="entry name" value="Electron transport complex subunit B, putative Fe-S cluster"/>
    <property type="match status" value="1"/>
</dbReference>
<evidence type="ECO:0000256" key="5">
    <source>
        <dbReference type="ARBA" id="ARBA00022994"/>
    </source>
</evidence>
<feature type="binding site" evidence="10">
    <location>
        <position position="460"/>
    </location>
    <ligand>
        <name>5-methoxybenzimidazolylcob(I)amide</name>
        <dbReference type="ChEBI" id="CHEBI:157765"/>
    </ligand>
</feature>
<dbReference type="Gene3D" id="3.40.50.11600">
    <property type="match status" value="1"/>
</dbReference>
<comment type="function">
    <text evidence="9">Part of a complex that catalyzes the reversible cleavage of acetyl-CoA, allowing autotrophic growth from CO(2).</text>
</comment>
<keyword evidence="14" id="KW-1185">Reference proteome</keyword>
<evidence type="ECO:0000256" key="6">
    <source>
        <dbReference type="ARBA" id="ARBA00023004"/>
    </source>
</evidence>
<feature type="binding site" evidence="10">
    <location>
        <position position="367"/>
    </location>
    <ligand>
        <name>5-methoxybenzimidazolylcob(I)amide</name>
        <dbReference type="ChEBI" id="CHEBI:157765"/>
    </ligand>
</feature>
<feature type="binding site" evidence="9 11">
    <location>
        <position position="34"/>
    </location>
    <ligand>
        <name>[4Fe-4S] cluster</name>
        <dbReference type="ChEBI" id="CHEBI:49883"/>
    </ligand>
</feature>
<dbReference type="GO" id="GO:0015948">
    <property type="term" value="P:methanogenesis"/>
    <property type="evidence" value="ECO:0007669"/>
    <property type="project" value="UniProtKB-KW"/>
</dbReference>
<dbReference type="Gene3D" id="3.20.20.20">
    <property type="entry name" value="Dihydropteroate synthase-like"/>
    <property type="match status" value="1"/>
</dbReference>
<evidence type="ECO:0000313" key="14">
    <source>
        <dbReference type="Proteomes" id="UP001524383"/>
    </source>
</evidence>
<gene>
    <name evidence="9" type="primary">cdhE</name>
    <name evidence="13" type="ORF">FTO68_10505</name>
</gene>
<comment type="subunit">
    <text evidence="9">Heterodimer of delta and gamma chains. The ACDS complex is made up of alpha, epsilon, beta, gamma and delta chains with a probable stoichiometry of (alpha(2)epsilon(2))(4)-beta(8)-(gamma(1)delta(1))(8).</text>
</comment>
<feature type="binding site" evidence="10">
    <location>
        <position position="373"/>
    </location>
    <ligand>
        <name>5-methoxybenzimidazolylcob(I)amide</name>
        <dbReference type="ChEBI" id="CHEBI:157765"/>
    </ligand>
</feature>
<feature type="binding site" evidence="9 11">
    <location>
        <position position="51"/>
    </location>
    <ligand>
        <name>[4Fe-4S] cluster</name>
        <dbReference type="ChEBI" id="CHEBI:49883"/>
    </ligand>
</feature>
<name>A0ABD4TMI0_9EURY</name>
<organism evidence="13 14">
    <name type="scientific">Methanocalculus taiwanensis</name>
    <dbReference type="NCBI Taxonomy" id="106207"/>
    <lineage>
        <taxon>Archaea</taxon>
        <taxon>Methanobacteriati</taxon>
        <taxon>Methanobacteriota</taxon>
        <taxon>Stenosarchaea group</taxon>
        <taxon>Methanomicrobia</taxon>
        <taxon>Methanomicrobiales</taxon>
        <taxon>Methanocalculaceae</taxon>
        <taxon>Methanocalculus</taxon>
    </lineage>
</organism>
<comment type="cofactor">
    <cofactor evidence="9">
        <name>[4Fe-4S] cluster</name>
        <dbReference type="ChEBI" id="CHEBI:49883"/>
    </cofactor>
    <text evidence="9">Binds 1 [4Fe-4S] cluster.</text>
</comment>
<reference evidence="13 14" key="1">
    <citation type="submission" date="2019-08" db="EMBL/GenBank/DDBJ databases">
        <authorList>
            <person name="Chen S.-C."/>
            <person name="Lai M.-C."/>
            <person name="You Y.-T."/>
        </authorList>
    </citation>
    <scope>NUCLEOTIDE SEQUENCE [LARGE SCALE GENOMIC DNA]</scope>
    <source>
        <strain evidence="13 14">P2F9704a</strain>
    </source>
</reference>
<feature type="binding site" evidence="9 11">
    <location>
        <position position="29"/>
    </location>
    <ligand>
        <name>[4Fe-4S] cluster</name>
        <dbReference type="ChEBI" id="CHEBI:49883"/>
    </ligand>
</feature>
<dbReference type="HAMAP" id="MF_01136">
    <property type="entry name" value="CdhE"/>
    <property type="match status" value="1"/>
</dbReference>
<evidence type="ECO:0000256" key="11">
    <source>
        <dbReference type="PIRSR" id="PIRSR000376-2"/>
    </source>
</evidence>
<keyword evidence="8 9" id="KW-0170">Cobalt</keyword>
<protein>
    <recommendedName>
        <fullName evidence="9">Acetyl-CoA decarbonylase/synthase complex subunit gamma</fullName>
        <shortName evidence="9">ACDS complex subunit gamma</shortName>
        <ecNumber evidence="9">2.1.1.245</ecNumber>
    </recommendedName>
    <alternativeName>
        <fullName evidence="9">5-methyltetrahydrosarcinapterin:corrinoid/iron-sulfur protein Co-methyltransferase</fullName>
    </alternativeName>
    <alternativeName>
        <fullName evidence="9">ACDS complex methyltransferase</fullName>
    </alternativeName>
    <alternativeName>
        <fullName evidence="9">Corrinoid/iron-sulfur component large subunit</fullName>
    </alternativeName>
</protein>
<keyword evidence="1 9" id="KW-0004">4Fe-4S</keyword>
<comment type="cofactor">
    <cofactor evidence="9">
        <name>corrinoid</name>
        <dbReference type="ChEBI" id="CHEBI:33913"/>
    </cofactor>
</comment>
<keyword evidence="3 9" id="KW-0808">Transferase</keyword>
<proteinExistence type="inferred from homology"/>
<comment type="caution">
    <text evidence="13">The sequence shown here is derived from an EMBL/GenBank/DDBJ whole genome shotgun (WGS) entry which is preliminary data.</text>
</comment>
<comment type="catalytic activity">
    <reaction evidence="9">
        <text>5,6,7,8-tetrahydrosarcinapterin + methyl-Co(III)-[corrinoid Fe-S protein] = 5-methyltetrahydrosarcinapterin + Co(I)-[corrinoid Fe-S protein] + H(+)</text>
        <dbReference type="Rhea" id="RHEA:45196"/>
        <dbReference type="Rhea" id="RHEA-COMP:11110"/>
        <dbReference type="Rhea" id="RHEA-COMP:11111"/>
        <dbReference type="ChEBI" id="CHEBI:15378"/>
        <dbReference type="ChEBI" id="CHEBI:59924"/>
        <dbReference type="ChEBI" id="CHEBI:64267"/>
        <dbReference type="ChEBI" id="CHEBI:85033"/>
        <dbReference type="ChEBI" id="CHEBI:85035"/>
        <dbReference type="EC" id="2.1.1.245"/>
    </reaction>
</comment>
<dbReference type="NCBIfam" id="NF003195">
    <property type="entry name" value="PRK04165.1"/>
    <property type="match status" value="1"/>
</dbReference>
<keyword evidence="6 9" id="KW-0408">Iron</keyword>
<keyword evidence="7 9" id="KW-0411">Iron-sulfur</keyword>
<evidence type="ECO:0000256" key="10">
    <source>
        <dbReference type="PIRSR" id="PIRSR000376-1"/>
    </source>
</evidence>
<feature type="binding site" evidence="9 11">
    <location>
        <position position="26"/>
    </location>
    <ligand>
        <name>[4Fe-4S] cluster</name>
        <dbReference type="ChEBI" id="CHEBI:49883"/>
    </ligand>
</feature>
<dbReference type="PIRSF" id="PIRSF000376">
    <property type="entry name" value="AcCoA_decarb_gamma"/>
    <property type="match status" value="1"/>
</dbReference>
<keyword evidence="2 9" id="KW-0489">Methyltransferase</keyword>
<dbReference type="AlphaFoldDB" id="A0ABD4TMI0"/>
<dbReference type="GO" id="GO:0051539">
    <property type="term" value="F:4 iron, 4 sulfur cluster binding"/>
    <property type="evidence" value="ECO:0007669"/>
    <property type="project" value="UniProtKB-KW"/>
</dbReference>
<dbReference type="InterPro" id="IPR016041">
    <property type="entry name" value="Ac-CoA_synth_d_su_TIM-brl"/>
</dbReference>
<dbReference type="Pfam" id="PF03599">
    <property type="entry name" value="CdhD"/>
    <property type="match status" value="1"/>
</dbReference>
<keyword evidence="5" id="KW-0484">Methanogenesis</keyword>
<dbReference type="PANTHER" id="PTHR36214">
    <property type="match status" value="1"/>
</dbReference>
<sequence>MANNTKKSIKEISPIDVYKLLPKTNCGECGEANCMAFATKLVNGEYTIPDCPPLATEKYATLLYDLGELLAPPVKAVRIGTGEHTILIGGKHVLYRHDFTYHNPTPVIIDIDDSMEKEDILKRIEAIEGFTYQYIGRDLRLDGVAIRSVTGDPDAFRETVKTAAGATTYPLILCSLDPAVMEAGLAEAADRRPLIYSATEENWQAMADLALGYDAPLVASAPGDIALLRSLAKTLIACGITDLVLDPGTFTDVGFAQTIYTFTRLRRAACIARDELAGFPLLGTPIAAWTGDELAKEAVQWKETYMAAMLISRYADLLIMHSMEAWNILPQLIWRFNIYTDPRKPVSVDAGVRSFGNPDKNSPLLITTNYALTFFTVEADIKSAHLDCHLIVVDTSGISVESAVAGRYLTSDVMAEALKTYEAEALVDHHTLIIPGLAARLSGETEEVSGWRVMVGPKDSSGLKRFIEEYWPPKDDE</sequence>
<evidence type="ECO:0000256" key="3">
    <source>
        <dbReference type="ARBA" id="ARBA00022679"/>
    </source>
</evidence>
<dbReference type="InterPro" id="IPR023427">
    <property type="entry name" value="AcylCoA_decarb/synth_gsu_arc"/>
</dbReference>
<evidence type="ECO:0000256" key="4">
    <source>
        <dbReference type="ARBA" id="ARBA00022723"/>
    </source>
</evidence>
<dbReference type="InterPro" id="IPR051069">
    <property type="entry name" value="ACDS_complex_subunit"/>
</dbReference>